<evidence type="ECO:0000313" key="2">
    <source>
        <dbReference type="EMBL" id="GMF40530.1"/>
    </source>
</evidence>
<dbReference type="AlphaFoldDB" id="A0A9W6XKY4"/>
<evidence type="ECO:0000313" key="3">
    <source>
        <dbReference type="Proteomes" id="UP001165121"/>
    </source>
</evidence>
<dbReference type="InterPro" id="IPR012337">
    <property type="entry name" value="RNaseH-like_sf"/>
</dbReference>
<feature type="region of interest" description="Disordered" evidence="1">
    <location>
        <begin position="543"/>
        <end position="580"/>
    </location>
</feature>
<gene>
    <name evidence="2" type="ORF">Pfra01_001247000</name>
</gene>
<proteinExistence type="predicted"/>
<keyword evidence="3" id="KW-1185">Reference proteome</keyword>
<protein>
    <submittedName>
        <fullName evidence="2">Unnamed protein product</fullName>
    </submittedName>
</protein>
<comment type="caution">
    <text evidence="2">The sequence shown here is derived from an EMBL/GenBank/DDBJ whole genome shotgun (WGS) entry which is preliminary data.</text>
</comment>
<accession>A0A9W6XKY4</accession>
<reference evidence="2" key="1">
    <citation type="submission" date="2023-04" db="EMBL/GenBank/DDBJ databases">
        <title>Phytophthora fragariaefolia NBRC 109709.</title>
        <authorList>
            <person name="Ichikawa N."/>
            <person name="Sato H."/>
            <person name="Tonouchi N."/>
        </authorList>
    </citation>
    <scope>NUCLEOTIDE SEQUENCE</scope>
    <source>
        <strain evidence="2">NBRC 109709</strain>
    </source>
</reference>
<dbReference type="OrthoDB" id="89220at2759"/>
<dbReference type="Proteomes" id="UP001165121">
    <property type="component" value="Unassembled WGS sequence"/>
</dbReference>
<organism evidence="2 3">
    <name type="scientific">Phytophthora fragariaefolia</name>
    <dbReference type="NCBI Taxonomy" id="1490495"/>
    <lineage>
        <taxon>Eukaryota</taxon>
        <taxon>Sar</taxon>
        <taxon>Stramenopiles</taxon>
        <taxon>Oomycota</taxon>
        <taxon>Peronosporomycetes</taxon>
        <taxon>Peronosporales</taxon>
        <taxon>Peronosporaceae</taxon>
        <taxon>Phytophthora</taxon>
    </lineage>
</organism>
<sequence length="588" mass="65767">MASRGGRSPGQEARHFRLLKELGNQGVVIGRIRNYVSHLAKCTHYQASQVPEASPHDLSLPTETAAATQEVNTAFTLDLSSINTPESVVVQPTNKSRARRALVLDKGSVLSSKRFESTPAKTIKNAKRQFTKQEIKEIERVIIEMHADNHLPDRLIERVIIEMHADNHLPDRLIERDSVLRFLELLVPGITDILPSRRTLGSRILKEHAARCKAIETNDLKTIQDSTNGWINILPDVWQNICKEDLLGSQLSLFGALLTYALLPAGDEHHGVAIAAQLEKRLEQNSCHSMTSNRFPVLICSRFNNLVKSVLRSSLQDLAARAATAVKKVNASSSKWLPRAREMMVMFYGRDLELRALCETRWNSRQGCFASLLRVQTALQMFYRKGLPDPPISGIGSLCKIAVCYYRDYLALLFSSANIGEIRRDILDWMKGRFTCIKASEFPGRPWQYWECVVSENPSSALPKLAIRLISIAVNPATCERLFSELGLIHTPKRNRMAASKTLDFHTLAKHVRQCEHKNAVESNNPKKKLLISSVEREIILDANASGSFSPSPPPRGSARVDEDSDNEDPGDGVEGEPTLSLWGEFLD</sequence>
<dbReference type="EMBL" id="BSXT01001253">
    <property type="protein sequence ID" value="GMF40530.1"/>
    <property type="molecule type" value="Genomic_DNA"/>
</dbReference>
<evidence type="ECO:0000256" key="1">
    <source>
        <dbReference type="SAM" id="MobiDB-lite"/>
    </source>
</evidence>
<feature type="compositionally biased region" description="Acidic residues" evidence="1">
    <location>
        <begin position="563"/>
        <end position="575"/>
    </location>
</feature>
<dbReference type="SUPFAM" id="SSF53098">
    <property type="entry name" value="Ribonuclease H-like"/>
    <property type="match status" value="1"/>
</dbReference>
<name>A0A9W6XKY4_9STRA</name>